<organism evidence="2">
    <name type="scientific">Strombidinopsis acuminata</name>
    <dbReference type="NCBI Taxonomy" id="141414"/>
    <lineage>
        <taxon>Eukaryota</taxon>
        <taxon>Sar</taxon>
        <taxon>Alveolata</taxon>
        <taxon>Ciliophora</taxon>
        <taxon>Intramacronucleata</taxon>
        <taxon>Spirotrichea</taxon>
        <taxon>Choreotrichia</taxon>
        <taxon>Choreotrichida</taxon>
        <taxon>Strombidinopsidae</taxon>
        <taxon>Strombidinopsis</taxon>
    </lineage>
</organism>
<dbReference type="PANTHER" id="PTHR11802:SF201">
    <property type="entry name" value="CARBOXYPEPTIDASE"/>
    <property type="match status" value="1"/>
</dbReference>
<dbReference type="Gene3D" id="3.40.50.1820">
    <property type="entry name" value="alpha/beta hydrolase"/>
    <property type="match status" value="1"/>
</dbReference>
<dbReference type="AlphaFoldDB" id="A0A7S3W544"/>
<evidence type="ECO:0000313" key="2">
    <source>
        <dbReference type="EMBL" id="CAE0537119.1"/>
    </source>
</evidence>
<reference evidence="2" key="1">
    <citation type="submission" date="2021-01" db="EMBL/GenBank/DDBJ databases">
        <authorList>
            <person name="Corre E."/>
            <person name="Pelletier E."/>
            <person name="Niang G."/>
            <person name="Scheremetjew M."/>
            <person name="Finn R."/>
            <person name="Kale V."/>
            <person name="Holt S."/>
            <person name="Cochrane G."/>
            <person name="Meng A."/>
            <person name="Brown T."/>
            <person name="Cohen L."/>
        </authorList>
    </citation>
    <scope>NUCLEOTIDE SEQUENCE</scope>
    <source>
        <strain evidence="2">SPMC142</strain>
    </source>
</reference>
<dbReference type="GO" id="GO:0004185">
    <property type="term" value="F:serine-type carboxypeptidase activity"/>
    <property type="evidence" value="ECO:0007669"/>
    <property type="project" value="InterPro"/>
</dbReference>
<evidence type="ECO:0000256" key="1">
    <source>
        <dbReference type="ARBA" id="ARBA00009431"/>
    </source>
</evidence>
<accession>A0A7S3W544</accession>
<proteinExistence type="inferred from homology"/>
<sequence>MVANGATNWAYDVSPSFPATVFWNAIIPKNLLDTFNENNCYYSFNDVIQVKNPPICDVTWARINELAEDLNWYDLYRPVYDGGLGSGHNLESENSRLGSAMVDGELKTYKKGMTMSEYTPWAHSLLHQSNHRLGDYTTDYMNTEEMRNALNIPSDVQAWEMCSDKLDYHSFDEASFWIYPILRGKYRMLFFSGDTDGAVPTYGSRQWINDLDWNITEAWRPWFTNGQVSGYVEKHDGLDFVTVKGVGHMAPQWARQPVTDMITSWIHGQDF</sequence>
<name>A0A7S3W544_9SPIT</name>
<dbReference type="SUPFAM" id="SSF53474">
    <property type="entry name" value="alpha/beta-Hydrolases"/>
    <property type="match status" value="1"/>
</dbReference>
<gene>
    <name evidence="2" type="ORF">SACU0126_LOCUS7966</name>
</gene>
<dbReference type="EMBL" id="HBIQ01024242">
    <property type="protein sequence ID" value="CAE0537119.1"/>
    <property type="molecule type" value="Transcribed_RNA"/>
</dbReference>
<dbReference type="GO" id="GO:0006508">
    <property type="term" value="P:proteolysis"/>
    <property type="evidence" value="ECO:0007669"/>
    <property type="project" value="InterPro"/>
</dbReference>
<dbReference type="PANTHER" id="PTHR11802">
    <property type="entry name" value="SERINE PROTEASE FAMILY S10 SERINE CARBOXYPEPTIDASE"/>
    <property type="match status" value="1"/>
</dbReference>
<evidence type="ECO:0008006" key="3">
    <source>
        <dbReference type="Google" id="ProtNLM"/>
    </source>
</evidence>
<protein>
    <recommendedName>
        <fullName evidence="3">Serine carboxypeptidase</fullName>
    </recommendedName>
</protein>
<dbReference type="InterPro" id="IPR029058">
    <property type="entry name" value="AB_hydrolase_fold"/>
</dbReference>
<comment type="similarity">
    <text evidence="1">Belongs to the peptidase S10 family.</text>
</comment>
<dbReference type="InterPro" id="IPR001563">
    <property type="entry name" value="Peptidase_S10"/>
</dbReference>
<dbReference type="Pfam" id="PF00450">
    <property type="entry name" value="Peptidase_S10"/>
    <property type="match status" value="1"/>
</dbReference>